<comment type="caution">
    <text evidence="1">The sequence shown here is derived from an EMBL/GenBank/DDBJ whole genome shotgun (WGS) entry which is preliminary data.</text>
</comment>
<protein>
    <recommendedName>
        <fullName evidence="3">Lipoprotein</fullName>
    </recommendedName>
</protein>
<name>A0A163CEW9_9FLAO</name>
<dbReference type="AlphaFoldDB" id="A0A163CEW9"/>
<accession>A0A163CEW9</accession>
<evidence type="ECO:0000313" key="1">
    <source>
        <dbReference type="EMBL" id="KZS42341.1"/>
    </source>
</evidence>
<proteinExistence type="predicted"/>
<gene>
    <name evidence="1" type="ORF">AWE51_02560</name>
</gene>
<organism evidence="1 2">
    <name type="scientific">Aquimarina aggregata</name>
    <dbReference type="NCBI Taxonomy" id="1642818"/>
    <lineage>
        <taxon>Bacteria</taxon>
        <taxon>Pseudomonadati</taxon>
        <taxon>Bacteroidota</taxon>
        <taxon>Flavobacteriia</taxon>
        <taxon>Flavobacteriales</taxon>
        <taxon>Flavobacteriaceae</taxon>
        <taxon>Aquimarina</taxon>
    </lineage>
</organism>
<keyword evidence="2" id="KW-1185">Reference proteome</keyword>
<dbReference type="Proteomes" id="UP000076715">
    <property type="component" value="Unassembled WGS sequence"/>
</dbReference>
<sequence>MKLFKIFVMTIFSKNIVHKILLICGIILLFNSCYSVRLVSTNGAPMPCQTGVDVECPEGLGNYYRDKRVIVIDTVIKTGAAVDDATMRIQRLGCESGKIFSVEYKNTLGGSLLYIATFGSKRKVKIKYVCMKPEN</sequence>
<evidence type="ECO:0008006" key="3">
    <source>
        <dbReference type="Google" id="ProtNLM"/>
    </source>
</evidence>
<evidence type="ECO:0000313" key="2">
    <source>
        <dbReference type="Proteomes" id="UP000076715"/>
    </source>
</evidence>
<dbReference type="STRING" id="1642818.AWE51_02560"/>
<dbReference type="EMBL" id="LQRT01000002">
    <property type="protein sequence ID" value="KZS42341.1"/>
    <property type="molecule type" value="Genomic_DNA"/>
</dbReference>
<reference evidence="1 2" key="1">
    <citation type="submission" date="2016-01" db="EMBL/GenBank/DDBJ databases">
        <title>The draft genome sequence of Aquimarina sp. RZW4-3-2.</title>
        <authorList>
            <person name="Wang Y."/>
        </authorList>
    </citation>
    <scope>NUCLEOTIDE SEQUENCE [LARGE SCALE GENOMIC DNA]</scope>
    <source>
        <strain evidence="1 2">RZW4-3-2</strain>
    </source>
</reference>